<comment type="caution">
    <text evidence="5">The sequence shown here is derived from an EMBL/GenBank/DDBJ whole genome shotgun (WGS) entry which is preliminary data.</text>
</comment>
<dbReference type="GO" id="GO:0004315">
    <property type="term" value="F:3-oxoacyl-[acyl-carrier-protein] synthase activity"/>
    <property type="evidence" value="ECO:0007669"/>
    <property type="project" value="InterPro"/>
</dbReference>
<dbReference type="Gene3D" id="3.40.47.10">
    <property type="match status" value="1"/>
</dbReference>
<dbReference type="InterPro" id="IPR016039">
    <property type="entry name" value="Thiolase-like"/>
</dbReference>
<keyword evidence="2" id="KW-0012">Acyltransferase</keyword>
<feature type="domain" description="Beta-ketoacyl-[acyl-carrier-protein] synthase III N-terminal" evidence="4">
    <location>
        <begin position="130"/>
        <end position="206"/>
    </location>
</feature>
<evidence type="ECO:0000259" key="3">
    <source>
        <dbReference type="Pfam" id="PF08541"/>
    </source>
</evidence>
<evidence type="ECO:0000313" key="5">
    <source>
        <dbReference type="EMBL" id="KUG09126.1"/>
    </source>
</evidence>
<dbReference type="InterPro" id="IPR013747">
    <property type="entry name" value="ACP_syn_III_C"/>
</dbReference>
<evidence type="ECO:0000256" key="1">
    <source>
        <dbReference type="ARBA" id="ARBA00022679"/>
    </source>
</evidence>
<gene>
    <name evidence="5" type="ORF">ASU33_20120</name>
</gene>
<keyword evidence="6" id="KW-1185">Reference proteome</keyword>
<dbReference type="Proteomes" id="UP000054223">
    <property type="component" value="Unassembled WGS sequence"/>
</dbReference>
<dbReference type="RefSeq" id="WP_059068637.1">
    <property type="nucleotide sequence ID" value="NZ_LNAL01000005.1"/>
</dbReference>
<reference evidence="5 6" key="1">
    <citation type="submission" date="2015-11" db="EMBL/GenBank/DDBJ databases">
        <title>Solirubrum puertoriconensis gen. nov. an environmental bacteria isolated in Puerto Rico.</title>
        <authorList>
            <person name="Cuebas-Irizarry M.F."/>
            <person name="Montalvo-Rodriguez R."/>
        </authorList>
    </citation>
    <scope>NUCLEOTIDE SEQUENCE [LARGE SCALE GENOMIC DNA]</scope>
    <source>
        <strain evidence="5 6">MC1A</strain>
    </source>
</reference>
<sequence length="357" mass="38980">MIRPVIVATGSYIPSTIVANEAFLSTRFFNKDGRVIEQDPALTMERFQAITGIAARRYALPEQHASDLGFHAAEAATLNGGLDPETLDYIIVAHNFGDVQAGSNRTDMVPSLATRIKARLGITNPDCVAYDVVFGCPGWVEGLIQASYYLRSGDARRCLVIGTETLSRVVDSADRDSMLFSDGAGAVVLEARTEGTAGILAHHSQTHAVDMAALLKMDRSFAPEPEMAADRYLKMEGRKLYEFALQQVPLVVRRALEKAEVPLTEIRKVFIHQANEKMDAAIMERLFKLYGLPKPDLDELMPMTISWLGNSSVATVPTLLDLLQRGELGQHTVAPGDKVVLASVGAGMNINAIVYQY</sequence>
<dbReference type="CDD" id="cd00830">
    <property type="entry name" value="KAS_III"/>
    <property type="match status" value="1"/>
</dbReference>
<name>A0A9X0L5Z3_SOLP1</name>
<accession>A0A9X0L5Z3</accession>
<dbReference type="Pfam" id="PF08541">
    <property type="entry name" value="ACP_syn_III_C"/>
    <property type="match status" value="1"/>
</dbReference>
<dbReference type="PANTHER" id="PTHR34069">
    <property type="entry name" value="3-OXOACYL-[ACYL-CARRIER-PROTEIN] SYNTHASE 3"/>
    <property type="match status" value="1"/>
</dbReference>
<dbReference type="SUPFAM" id="SSF53901">
    <property type="entry name" value="Thiolase-like"/>
    <property type="match status" value="1"/>
</dbReference>
<feature type="domain" description="Beta-ketoacyl-[acyl-carrier-protein] synthase III C-terminal" evidence="3">
    <location>
        <begin position="256"/>
        <end position="357"/>
    </location>
</feature>
<evidence type="ECO:0000256" key="2">
    <source>
        <dbReference type="ARBA" id="ARBA00023315"/>
    </source>
</evidence>
<dbReference type="OrthoDB" id="5171393at2"/>
<dbReference type="GO" id="GO:0006633">
    <property type="term" value="P:fatty acid biosynthetic process"/>
    <property type="evidence" value="ECO:0007669"/>
    <property type="project" value="InterPro"/>
</dbReference>
<evidence type="ECO:0000259" key="4">
    <source>
        <dbReference type="Pfam" id="PF08545"/>
    </source>
</evidence>
<dbReference type="GO" id="GO:0044550">
    <property type="term" value="P:secondary metabolite biosynthetic process"/>
    <property type="evidence" value="ECO:0007669"/>
    <property type="project" value="TreeGrafter"/>
</dbReference>
<protein>
    <submittedName>
        <fullName evidence="5">3-oxoacyl-ACP synthase</fullName>
    </submittedName>
</protein>
<dbReference type="Pfam" id="PF08545">
    <property type="entry name" value="ACP_syn_III"/>
    <property type="match status" value="1"/>
</dbReference>
<dbReference type="PANTHER" id="PTHR34069:SF2">
    <property type="entry name" value="BETA-KETOACYL-[ACYL-CARRIER-PROTEIN] SYNTHASE III"/>
    <property type="match status" value="1"/>
</dbReference>
<dbReference type="EMBL" id="LNAL01000005">
    <property type="protein sequence ID" value="KUG09126.1"/>
    <property type="molecule type" value="Genomic_DNA"/>
</dbReference>
<organism evidence="5 6">
    <name type="scientific">Solirubrum puertoriconensis</name>
    <dbReference type="NCBI Taxonomy" id="1751427"/>
    <lineage>
        <taxon>Bacteria</taxon>
        <taxon>Pseudomonadati</taxon>
        <taxon>Bacteroidota</taxon>
        <taxon>Cytophagia</taxon>
        <taxon>Cytophagales</taxon>
    </lineage>
</organism>
<proteinExistence type="predicted"/>
<evidence type="ECO:0000313" key="6">
    <source>
        <dbReference type="Proteomes" id="UP000054223"/>
    </source>
</evidence>
<dbReference type="InterPro" id="IPR013751">
    <property type="entry name" value="ACP_syn_III_N"/>
</dbReference>
<keyword evidence="1" id="KW-0808">Transferase</keyword>
<dbReference type="AlphaFoldDB" id="A0A9X0L5Z3"/>